<dbReference type="RefSeq" id="YP_009612179.1">
    <property type="nucleotide sequence ID" value="NC_042013.1"/>
</dbReference>
<dbReference type="KEGG" id="vg:40088517"/>
<reference evidence="2 3" key="1">
    <citation type="submission" date="2017-06" db="EMBL/GenBank/DDBJ databases">
        <authorList>
            <person name="Kim H.J."/>
            <person name="Triplett B.A."/>
        </authorList>
    </citation>
    <scope>NUCLEOTIDE SEQUENCE [LARGE SCALE GENOMIC DNA]</scope>
</reference>
<evidence type="ECO:0000256" key="1">
    <source>
        <dbReference type="SAM" id="Phobius"/>
    </source>
</evidence>
<proteinExistence type="predicted"/>
<keyword evidence="3" id="KW-1185">Reference proteome</keyword>
<name>A0A2L0V0G5_9CAUD</name>
<keyword evidence="1" id="KW-1133">Transmembrane helix</keyword>
<organism evidence="2 3">
    <name type="scientific">Agrobacterium phage Atu_ph07</name>
    <dbReference type="NCBI Taxonomy" id="2024264"/>
    <lineage>
        <taxon>Viruses</taxon>
        <taxon>Duplodnaviria</taxon>
        <taxon>Heunggongvirae</taxon>
        <taxon>Uroviricota</taxon>
        <taxon>Caudoviricetes</taxon>
        <taxon>Polybotosvirus</taxon>
        <taxon>Polybotosvirus Atuph07</taxon>
    </lineage>
</organism>
<protein>
    <submittedName>
        <fullName evidence="2">Uncharacterized protein</fullName>
    </submittedName>
</protein>
<feature type="transmembrane region" description="Helical" evidence="1">
    <location>
        <begin position="6"/>
        <end position="26"/>
    </location>
</feature>
<evidence type="ECO:0000313" key="2">
    <source>
        <dbReference type="EMBL" id="AUZ95273.1"/>
    </source>
</evidence>
<keyword evidence="1" id="KW-0472">Membrane</keyword>
<sequence length="63" mass="7095">MKITSNFTIIVICSIFAGMFLATILGMHYTKKVPEKVVIIPTHLIEKSFSPTETQRILTPTKD</sequence>
<dbReference type="Proteomes" id="UP000223025">
    <property type="component" value="Segment"/>
</dbReference>
<dbReference type="EMBL" id="MF403008">
    <property type="protein sequence ID" value="AUZ95273.1"/>
    <property type="molecule type" value="Genomic_DNA"/>
</dbReference>
<dbReference type="GeneID" id="40088517"/>
<accession>A0A2L0V0G5</accession>
<keyword evidence="1" id="KW-0812">Transmembrane</keyword>
<evidence type="ECO:0000313" key="3">
    <source>
        <dbReference type="Proteomes" id="UP000223025"/>
    </source>
</evidence>